<evidence type="ECO:0000256" key="4">
    <source>
        <dbReference type="ARBA" id="ARBA00022741"/>
    </source>
</evidence>
<dbReference type="GO" id="GO:0032267">
    <property type="term" value="F:tRNA(Ile)-lysidine synthase activity"/>
    <property type="evidence" value="ECO:0007669"/>
    <property type="project" value="UniProtKB-EC"/>
</dbReference>
<evidence type="ECO:0000256" key="2">
    <source>
        <dbReference type="ARBA" id="ARBA00022598"/>
    </source>
</evidence>
<organism evidence="8 9">
    <name type="scientific">Pseudovirgaria hyperparasitica</name>
    <dbReference type="NCBI Taxonomy" id="470096"/>
    <lineage>
        <taxon>Eukaryota</taxon>
        <taxon>Fungi</taxon>
        <taxon>Dikarya</taxon>
        <taxon>Ascomycota</taxon>
        <taxon>Pezizomycotina</taxon>
        <taxon>Dothideomycetes</taxon>
        <taxon>Dothideomycetes incertae sedis</taxon>
        <taxon>Acrospermales</taxon>
        <taxon>Acrospermaceae</taxon>
        <taxon>Pseudovirgaria</taxon>
    </lineage>
</organism>
<dbReference type="EMBL" id="ML996566">
    <property type="protein sequence ID" value="KAF2761654.1"/>
    <property type="molecule type" value="Genomic_DNA"/>
</dbReference>
<dbReference type="InterPro" id="IPR012795">
    <property type="entry name" value="tRNA_Ile_lys_synt_N"/>
</dbReference>
<keyword evidence="5" id="KW-0067">ATP-binding</keyword>
<dbReference type="GO" id="GO:0008033">
    <property type="term" value="P:tRNA processing"/>
    <property type="evidence" value="ECO:0007669"/>
    <property type="project" value="UniProtKB-KW"/>
</dbReference>
<dbReference type="InterPro" id="IPR014729">
    <property type="entry name" value="Rossmann-like_a/b/a_fold"/>
</dbReference>
<evidence type="ECO:0000256" key="6">
    <source>
        <dbReference type="ARBA" id="ARBA00048539"/>
    </source>
</evidence>
<gene>
    <name evidence="8" type="ORF">EJ05DRAFT_179609</name>
</gene>
<sequence length="595" mass="66986">MVYTPVSVAEFAKAFLSIWRPQGQSCRLALGISGGVDSMALAYLVKQLPPEFGFQPIAFIVDHQIRPESSKEAQKVADWLAREEPEILTTSVPNTGKGPNPKIETYARKARYQALGRACGHHGSDRLMLAHHQDDRIESMLMNIISGRLTRRPMNSVAGIPECEGLHGVYESGGRTPSDARFKMWESRRWFVSPARDCETGGVQILRPLLSFPKGRLRATCEANGVPWVEDSTNHDPTYTVRNTVRHLLKSERLPLALQPKSIAGHIDRLVKRYSQIDREVESLLEQCKMKFEPRIGSLRVQFPPDEIMCNSAGQHLVRKILSMVSPLHKVELAQIRNAMSSLFPWFTSSNDAEIAAATPIRSFTTSGVLVSAASPLPHWDIHRSAYLFTREKPPSTSSAPLMLIPPVDPDHDAGPVHTQWTLWDGRYWIKVKNPLTEPLVIRPLYEEELGDLYRYSGLRGPDIEKLKRLIKSVVHKRGWHSLPVIAQVSNPHAIIAHRKLLTHLNAHPGSQEYNWAPGKNGCADVIDATVKNKCIDARCSVTIERDRGRVVALPSLGWVNARFMTRGLRWDIRYKKLDPWLESRLAVEKLMGKS</sequence>
<protein>
    <recommendedName>
        <fullName evidence="1">tRNA(Ile)-lysidine synthetase</fullName>
        <ecNumber evidence="1">6.3.4.19</ecNumber>
    </recommendedName>
</protein>
<dbReference type="GO" id="GO:0005524">
    <property type="term" value="F:ATP binding"/>
    <property type="evidence" value="ECO:0007669"/>
    <property type="project" value="UniProtKB-KW"/>
</dbReference>
<comment type="catalytic activity">
    <reaction evidence="6">
        <text>cytidine(34) in tRNA(Ile2) + L-lysine + ATP = lysidine(34) in tRNA(Ile2) + AMP + diphosphate + H(+)</text>
        <dbReference type="Rhea" id="RHEA:43744"/>
        <dbReference type="Rhea" id="RHEA-COMP:10625"/>
        <dbReference type="Rhea" id="RHEA-COMP:10670"/>
        <dbReference type="ChEBI" id="CHEBI:15378"/>
        <dbReference type="ChEBI" id="CHEBI:30616"/>
        <dbReference type="ChEBI" id="CHEBI:32551"/>
        <dbReference type="ChEBI" id="CHEBI:33019"/>
        <dbReference type="ChEBI" id="CHEBI:82748"/>
        <dbReference type="ChEBI" id="CHEBI:83665"/>
        <dbReference type="ChEBI" id="CHEBI:456215"/>
        <dbReference type="EC" id="6.3.4.19"/>
    </reaction>
</comment>
<dbReference type="Gene3D" id="3.40.50.620">
    <property type="entry name" value="HUPs"/>
    <property type="match status" value="1"/>
</dbReference>
<dbReference type="InterPro" id="IPR011063">
    <property type="entry name" value="TilS/TtcA_N"/>
</dbReference>
<dbReference type="InterPro" id="IPR012094">
    <property type="entry name" value="tRNA_Ile_lys_synt"/>
</dbReference>
<dbReference type="PANTHER" id="PTHR43033">
    <property type="entry name" value="TRNA(ILE)-LYSIDINE SYNTHASE-RELATED"/>
    <property type="match status" value="1"/>
</dbReference>
<keyword evidence="2" id="KW-0436">Ligase</keyword>
<dbReference type="NCBIfam" id="TIGR02432">
    <property type="entry name" value="lysidine_TilS_N"/>
    <property type="match status" value="1"/>
</dbReference>
<evidence type="ECO:0000313" key="9">
    <source>
        <dbReference type="Proteomes" id="UP000799437"/>
    </source>
</evidence>
<evidence type="ECO:0000259" key="7">
    <source>
        <dbReference type="Pfam" id="PF01171"/>
    </source>
</evidence>
<proteinExistence type="inferred from homology"/>
<dbReference type="CDD" id="cd01992">
    <property type="entry name" value="TilS_N"/>
    <property type="match status" value="1"/>
</dbReference>
<dbReference type="GeneID" id="54480633"/>
<dbReference type="RefSeq" id="XP_033604105.1">
    <property type="nucleotide sequence ID" value="XM_033739579.1"/>
</dbReference>
<keyword evidence="9" id="KW-1185">Reference proteome</keyword>
<keyword evidence="4" id="KW-0547">Nucleotide-binding</keyword>
<dbReference type="SUPFAM" id="SSF52402">
    <property type="entry name" value="Adenine nucleotide alpha hydrolases-like"/>
    <property type="match status" value="1"/>
</dbReference>
<name>A0A6A6WHU6_9PEZI</name>
<accession>A0A6A6WHU6</accession>
<dbReference type="PANTHER" id="PTHR43033:SF1">
    <property type="entry name" value="TRNA(ILE)-LYSIDINE SYNTHASE-RELATED"/>
    <property type="match status" value="1"/>
</dbReference>
<evidence type="ECO:0000256" key="5">
    <source>
        <dbReference type="ARBA" id="ARBA00022840"/>
    </source>
</evidence>
<dbReference type="AlphaFoldDB" id="A0A6A6WHU6"/>
<dbReference type="Proteomes" id="UP000799437">
    <property type="component" value="Unassembled WGS sequence"/>
</dbReference>
<dbReference type="Pfam" id="PF01171">
    <property type="entry name" value="ATP_bind_3"/>
    <property type="match status" value="1"/>
</dbReference>
<keyword evidence="3" id="KW-0819">tRNA processing</keyword>
<dbReference type="EC" id="6.3.4.19" evidence="1"/>
<dbReference type="HAMAP" id="MF_01161">
    <property type="entry name" value="tRNA_Ile_lys_synt"/>
    <property type="match status" value="1"/>
</dbReference>
<evidence type="ECO:0000256" key="1">
    <source>
        <dbReference type="ARBA" id="ARBA00013267"/>
    </source>
</evidence>
<dbReference type="OrthoDB" id="434144at2759"/>
<reference evidence="8" key="1">
    <citation type="journal article" date="2020" name="Stud. Mycol.">
        <title>101 Dothideomycetes genomes: a test case for predicting lifestyles and emergence of pathogens.</title>
        <authorList>
            <person name="Haridas S."/>
            <person name="Albert R."/>
            <person name="Binder M."/>
            <person name="Bloem J."/>
            <person name="Labutti K."/>
            <person name="Salamov A."/>
            <person name="Andreopoulos B."/>
            <person name="Baker S."/>
            <person name="Barry K."/>
            <person name="Bills G."/>
            <person name="Bluhm B."/>
            <person name="Cannon C."/>
            <person name="Castanera R."/>
            <person name="Culley D."/>
            <person name="Daum C."/>
            <person name="Ezra D."/>
            <person name="Gonzalez J."/>
            <person name="Henrissat B."/>
            <person name="Kuo A."/>
            <person name="Liang C."/>
            <person name="Lipzen A."/>
            <person name="Lutzoni F."/>
            <person name="Magnuson J."/>
            <person name="Mondo S."/>
            <person name="Nolan M."/>
            <person name="Ohm R."/>
            <person name="Pangilinan J."/>
            <person name="Park H.-J."/>
            <person name="Ramirez L."/>
            <person name="Alfaro M."/>
            <person name="Sun H."/>
            <person name="Tritt A."/>
            <person name="Yoshinaga Y."/>
            <person name="Zwiers L.-H."/>
            <person name="Turgeon B."/>
            <person name="Goodwin S."/>
            <person name="Spatafora J."/>
            <person name="Crous P."/>
            <person name="Grigoriev I."/>
        </authorList>
    </citation>
    <scope>NUCLEOTIDE SEQUENCE</scope>
    <source>
        <strain evidence="8">CBS 121739</strain>
    </source>
</reference>
<evidence type="ECO:0000313" key="8">
    <source>
        <dbReference type="EMBL" id="KAF2761654.1"/>
    </source>
</evidence>
<evidence type="ECO:0000256" key="3">
    <source>
        <dbReference type="ARBA" id="ARBA00022694"/>
    </source>
</evidence>
<feature type="domain" description="tRNA(Ile)-lysidine/2-thiocytidine synthase N-terminal" evidence="7">
    <location>
        <begin position="28"/>
        <end position="247"/>
    </location>
</feature>